<dbReference type="EMBL" id="JABFAB010000001">
    <property type="protein sequence ID" value="MBA0640602.1"/>
    <property type="molecule type" value="Genomic_DNA"/>
</dbReference>
<dbReference type="Proteomes" id="UP000593573">
    <property type="component" value="Unassembled WGS sequence"/>
</dbReference>
<proteinExistence type="predicted"/>
<keyword evidence="1" id="KW-0472">Membrane</keyword>
<reference evidence="2 3" key="1">
    <citation type="journal article" date="2019" name="Genome Biol. Evol.">
        <title>Insights into the evolution of the New World diploid cottons (Gossypium, subgenus Houzingenia) based on genome sequencing.</title>
        <authorList>
            <person name="Grover C.E."/>
            <person name="Arick M.A. 2nd"/>
            <person name="Thrash A."/>
            <person name="Conover J.L."/>
            <person name="Sanders W.S."/>
            <person name="Peterson D.G."/>
            <person name="Frelichowski J.E."/>
            <person name="Scheffler J.A."/>
            <person name="Scheffler B.E."/>
            <person name="Wendel J.F."/>
        </authorList>
    </citation>
    <scope>NUCLEOTIDE SEQUENCE [LARGE SCALE GENOMIC DNA]</scope>
    <source>
        <strain evidence="2">57</strain>
        <tissue evidence="2">Leaf</tissue>
    </source>
</reference>
<accession>A0A7J8TQW5</accession>
<dbReference type="AlphaFoldDB" id="A0A7J8TQW5"/>
<keyword evidence="1" id="KW-0812">Transmembrane</keyword>
<organism evidence="2 3">
    <name type="scientific">Gossypium klotzschianum</name>
    <dbReference type="NCBI Taxonomy" id="34286"/>
    <lineage>
        <taxon>Eukaryota</taxon>
        <taxon>Viridiplantae</taxon>
        <taxon>Streptophyta</taxon>
        <taxon>Embryophyta</taxon>
        <taxon>Tracheophyta</taxon>
        <taxon>Spermatophyta</taxon>
        <taxon>Magnoliopsida</taxon>
        <taxon>eudicotyledons</taxon>
        <taxon>Gunneridae</taxon>
        <taxon>Pentapetalae</taxon>
        <taxon>rosids</taxon>
        <taxon>malvids</taxon>
        <taxon>Malvales</taxon>
        <taxon>Malvaceae</taxon>
        <taxon>Malvoideae</taxon>
        <taxon>Gossypium</taxon>
    </lineage>
</organism>
<evidence type="ECO:0000313" key="3">
    <source>
        <dbReference type="Proteomes" id="UP000593573"/>
    </source>
</evidence>
<gene>
    <name evidence="2" type="ORF">Goklo_023523</name>
</gene>
<protein>
    <submittedName>
        <fullName evidence="2">Uncharacterized protein</fullName>
    </submittedName>
</protein>
<dbReference type="OrthoDB" id="261960at2759"/>
<keyword evidence="1" id="KW-1133">Transmembrane helix</keyword>
<keyword evidence="3" id="KW-1185">Reference proteome</keyword>
<name>A0A7J8TQW5_9ROSI</name>
<feature type="transmembrane region" description="Helical" evidence="1">
    <location>
        <begin position="7"/>
        <end position="24"/>
    </location>
</feature>
<sequence>MESQAPLRILVSFSILFIFVSFILG</sequence>
<evidence type="ECO:0000313" key="2">
    <source>
        <dbReference type="EMBL" id="MBA0640602.1"/>
    </source>
</evidence>
<evidence type="ECO:0000256" key="1">
    <source>
        <dbReference type="SAM" id="Phobius"/>
    </source>
</evidence>
<comment type="caution">
    <text evidence="2">The sequence shown here is derived from an EMBL/GenBank/DDBJ whole genome shotgun (WGS) entry which is preliminary data.</text>
</comment>